<evidence type="ECO:0000313" key="2">
    <source>
        <dbReference type="Proteomes" id="UP000262379"/>
    </source>
</evidence>
<organism evidence="1 2">
    <name type="scientific">Mesorhizobium denitrificans</name>
    <dbReference type="NCBI Taxonomy" id="2294114"/>
    <lineage>
        <taxon>Bacteria</taxon>
        <taxon>Pseudomonadati</taxon>
        <taxon>Pseudomonadota</taxon>
        <taxon>Alphaproteobacteria</taxon>
        <taxon>Hyphomicrobiales</taxon>
        <taxon>Phyllobacteriaceae</taxon>
        <taxon>Mesorhizobium</taxon>
    </lineage>
</organism>
<keyword evidence="2" id="KW-1185">Reference proteome</keyword>
<name>A0A371X9Z9_9HYPH</name>
<accession>A0A371X9Z9</accession>
<dbReference type="AlphaFoldDB" id="A0A371X9Z9"/>
<protein>
    <submittedName>
        <fullName evidence="1">Uncharacterized protein</fullName>
    </submittedName>
</protein>
<dbReference type="Proteomes" id="UP000262379">
    <property type="component" value="Unassembled WGS sequence"/>
</dbReference>
<reference evidence="2" key="1">
    <citation type="submission" date="2018-08" db="EMBL/GenBank/DDBJ databases">
        <authorList>
            <person name="Im W.T."/>
        </authorList>
    </citation>
    <scope>NUCLEOTIDE SEQUENCE [LARGE SCALE GENOMIC DNA]</scope>
    <source>
        <strain evidence="2">LA-28</strain>
    </source>
</reference>
<dbReference type="EMBL" id="QURN01000013">
    <property type="protein sequence ID" value="RFC65864.1"/>
    <property type="molecule type" value="Genomic_DNA"/>
</dbReference>
<comment type="caution">
    <text evidence="1">The sequence shown here is derived from an EMBL/GenBank/DDBJ whole genome shotgun (WGS) entry which is preliminary data.</text>
</comment>
<evidence type="ECO:0000313" key="1">
    <source>
        <dbReference type="EMBL" id="RFC65864.1"/>
    </source>
</evidence>
<gene>
    <name evidence="1" type="ORF">DY251_16300</name>
</gene>
<proteinExistence type="predicted"/>
<sequence length="154" mass="17164">MPQRLRAATEINLDLKIGRNRPFGEDIMTNNSISARTTNVRLSALLVLAAALGGCASSPGLAQNSDRSAYREDSQTCERFGADRGRAFTQCMRDQQQRRDDAAVNQSEQIRNLAEAGRSNAAAARENLETVRRIRCNRAAERARERGEEPERCR</sequence>